<dbReference type="Proteomes" id="UP000326396">
    <property type="component" value="Linkage Group LG11"/>
</dbReference>
<organism evidence="2 3">
    <name type="scientific">Mikania micrantha</name>
    <name type="common">bitter vine</name>
    <dbReference type="NCBI Taxonomy" id="192012"/>
    <lineage>
        <taxon>Eukaryota</taxon>
        <taxon>Viridiplantae</taxon>
        <taxon>Streptophyta</taxon>
        <taxon>Embryophyta</taxon>
        <taxon>Tracheophyta</taxon>
        <taxon>Spermatophyta</taxon>
        <taxon>Magnoliopsida</taxon>
        <taxon>eudicotyledons</taxon>
        <taxon>Gunneridae</taxon>
        <taxon>Pentapetalae</taxon>
        <taxon>asterids</taxon>
        <taxon>campanulids</taxon>
        <taxon>Asterales</taxon>
        <taxon>Asteraceae</taxon>
        <taxon>Asteroideae</taxon>
        <taxon>Heliantheae alliance</taxon>
        <taxon>Eupatorieae</taxon>
        <taxon>Mikania</taxon>
    </lineage>
</organism>
<gene>
    <name evidence="2" type="ORF">E3N88_05884</name>
</gene>
<dbReference type="EMBL" id="SZYD01000003">
    <property type="protein sequence ID" value="KAD6794988.1"/>
    <property type="molecule type" value="Genomic_DNA"/>
</dbReference>
<evidence type="ECO:0000313" key="3">
    <source>
        <dbReference type="Proteomes" id="UP000326396"/>
    </source>
</evidence>
<name>A0A5N6PM95_9ASTR</name>
<comment type="caution">
    <text evidence="2">The sequence shown here is derived from an EMBL/GenBank/DDBJ whole genome shotgun (WGS) entry which is preliminary data.</text>
</comment>
<feature type="region of interest" description="Disordered" evidence="1">
    <location>
        <begin position="1"/>
        <end position="42"/>
    </location>
</feature>
<dbReference type="AlphaFoldDB" id="A0A5N6PM95"/>
<evidence type="ECO:0000256" key="1">
    <source>
        <dbReference type="SAM" id="MobiDB-lite"/>
    </source>
</evidence>
<evidence type="ECO:0000313" key="2">
    <source>
        <dbReference type="EMBL" id="KAD6794988.1"/>
    </source>
</evidence>
<protein>
    <submittedName>
        <fullName evidence="2">Uncharacterized protein</fullName>
    </submittedName>
</protein>
<proteinExistence type="predicted"/>
<accession>A0A5N6PM95</accession>
<sequence length="94" mass="10858">MQRRPSQGIDRIPPSNRKIMREGSGDRKYRNQGGNGNRFSFKCHNGRGKATWPSIEDTLEWKKSFNRKDVVCCSLNVPDCGRHKIPSQREGLER</sequence>
<reference evidence="2 3" key="1">
    <citation type="submission" date="2019-05" db="EMBL/GenBank/DDBJ databases">
        <title>Mikania micrantha, genome provides insights into the molecular mechanism of rapid growth.</title>
        <authorList>
            <person name="Liu B."/>
        </authorList>
    </citation>
    <scope>NUCLEOTIDE SEQUENCE [LARGE SCALE GENOMIC DNA]</scope>
    <source>
        <strain evidence="2">NLD-2019</strain>
        <tissue evidence="2">Leaf</tissue>
    </source>
</reference>
<keyword evidence="3" id="KW-1185">Reference proteome</keyword>
<feature type="compositionally biased region" description="Basic and acidic residues" evidence="1">
    <location>
        <begin position="19"/>
        <end position="29"/>
    </location>
</feature>